<accession>A0A6C0NF10</accession>
<proteinExistence type="predicted"/>
<name>A0A6C0NF10_ENTCL</name>
<dbReference type="EMBL" id="MN598004">
    <property type="protein sequence ID" value="QHW11538.1"/>
    <property type="molecule type" value="Genomic_DNA"/>
</dbReference>
<organism evidence="1">
    <name type="scientific">Enterobacter cloacae</name>
    <dbReference type="NCBI Taxonomy" id="550"/>
    <lineage>
        <taxon>Bacteria</taxon>
        <taxon>Pseudomonadati</taxon>
        <taxon>Pseudomonadota</taxon>
        <taxon>Gammaproteobacteria</taxon>
        <taxon>Enterobacterales</taxon>
        <taxon>Enterobacteriaceae</taxon>
        <taxon>Enterobacter</taxon>
        <taxon>Enterobacter cloacae complex</taxon>
    </lineage>
</organism>
<evidence type="ECO:0000313" key="1">
    <source>
        <dbReference type="EMBL" id="QHW11538.1"/>
    </source>
</evidence>
<geneLocation type="plasmid" evidence="1">
    <name>pNDM-1-EC12</name>
</geneLocation>
<keyword evidence="1" id="KW-0614">Plasmid</keyword>
<protein>
    <submittedName>
        <fullName evidence="1">Uncharacterized protein</fullName>
    </submittedName>
</protein>
<dbReference type="AlphaFoldDB" id="A0A6C0NF10"/>
<reference evidence="1" key="1">
    <citation type="submission" date="2019-10" db="EMBL/GenBank/DDBJ databases">
        <title>Characterization of a blaNDM-1-carrying IncHI5 plasmid from Enterobacter cloacae of food animal origin.</title>
        <authorList>
            <person name="Zhu Y."/>
            <person name="Schwarz S."/>
            <person name="Liu W."/>
            <person name="Liu S."/>
            <person name="Zhang W."/>
        </authorList>
    </citation>
    <scope>NUCLEOTIDE SEQUENCE</scope>
    <source>
        <strain evidence="1">EC12</strain>
        <plasmid evidence="1">pNDM-1-EC12</plasmid>
    </source>
</reference>
<sequence>MSDNFLPELKRAHDKLIQLNFADKAKSLLERHAKLHPLGFGACTRDVIRWGCPYVLKCQSGLPCGYFSLTGRLGEAEEASRRLSSKREEIIQLRKLTEMNPRFMLALKEQEEALIVLEALETDAIKAQGEKKLVSLISDDQNNPLCRVIERINEQMLIGKIPKTLADLFFIEQKRIERNNNG</sequence>